<evidence type="ECO:0000256" key="7">
    <source>
        <dbReference type="RuleBase" id="RU363032"/>
    </source>
</evidence>
<dbReference type="Proteomes" id="UP000184278">
    <property type="component" value="Unassembled WGS sequence"/>
</dbReference>
<comment type="subcellular location">
    <subcellularLocation>
        <location evidence="1 7">Cell membrane</location>
        <topology evidence="1 7">Multi-pass membrane protein</topology>
    </subcellularLocation>
</comment>
<proteinExistence type="inferred from homology"/>
<feature type="transmembrane region" description="Helical" evidence="7">
    <location>
        <begin position="156"/>
        <end position="173"/>
    </location>
</feature>
<reference evidence="10" key="1">
    <citation type="submission" date="2016-11" db="EMBL/GenBank/DDBJ databases">
        <authorList>
            <person name="Varghese N."/>
            <person name="Submissions S."/>
        </authorList>
    </citation>
    <scope>NUCLEOTIDE SEQUENCE [LARGE SCALE GENOMIC DNA]</scope>
    <source>
        <strain evidence="10">DSM 3071</strain>
    </source>
</reference>
<evidence type="ECO:0000259" key="8">
    <source>
        <dbReference type="PROSITE" id="PS50928"/>
    </source>
</evidence>
<protein>
    <submittedName>
        <fullName evidence="9">ABC-type glycerol-3-phosphate transport system, permease component</fullName>
    </submittedName>
</protein>
<dbReference type="Pfam" id="PF00528">
    <property type="entry name" value="BPD_transp_1"/>
    <property type="match status" value="1"/>
</dbReference>
<feature type="domain" description="ABC transmembrane type-1" evidence="8">
    <location>
        <begin position="88"/>
        <end position="275"/>
    </location>
</feature>
<dbReference type="CDD" id="cd06261">
    <property type="entry name" value="TM_PBP2"/>
    <property type="match status" value="1"/>
</dbReference>
<accession>A0A1M5YNQ9</accession>
<feature type="transmembrane region" description="Helical" evidence="7">
    <location>
        <begin position="251"/>
        <end position="274"/>
    </location>
</feature>
<dbReference type="PANTHER" id="PTHR43744">
    <property type="entry name" value="ABC TRANSPORTER PERMEASE PROTEIN MG189-RELATED-RELATED"/>
    <property type="match status" value="1"/>
</dbReference>
<dbReference type="PANTHER" id="PTHR43744:SF1">
    <property type="entry name" value="BINDING-PROTEIN-DEPENDENT TRANSPORT SYSTEMS INNER MEMBRANE COMPONENT"/>
    <property type="match status" value="1"/>
</dbReference>
<dbReference type="AlphaFoldDB" id="A0A1M5YNQ9"/>
<feature type="transmembrane region" description="Helical" evidence="7">
    <location>
        <begin position="21"/>
        <end position="43"/>
    </location>
</feature>
<keyword evidence="6 7" id="KW-0472">Membrane</keyword>
<dbReference type="STRING" id="1121131.SAMN02745229_01636"/>
<dbReference type="InterPro" id="IPR035906">
    <property type="entry name" value="MetI-like_sf"/>
</dbReference>
<keyword evidence="10" id="KW-1185">Reference proteome</keyword>
<dbReference type="GO" id="GO:0005886">
    <property type="term" value="C:plasma membrane"/>
    <property type="evidence" value="ECO:0007669"/>
    <property type="project" value="UniProtKB-SubCell"/>
</dbReference>
<name>A0A1M5YNQ9_BUTFI</name>
<evidence type="ECO:0000256" key="1">
    <source>
        <dbReference type="ARBA" id="ARBA00004651"/>
    </source>
</evidence>
<dbReference type="EMBL" id="FQXK01000012">
    <property type="protein sequence ID" value="SHI13672.1"/>
    <property type="molecule type" value="Genomic_DNA"/>
</dbReference>
<organism evidence="9 10">
    <name type="scientific">Butyrivibrio fibrisolvens DSM 3071</name>
    <dbReference type="NCBI Taxonomy" id="1121131"/>
    <lineage>
        <taxon>Bacteria</taxon>
        <taxon>Bacillati</taxon>
        <taxon>Bacillota</taxon>
        <taxon>Clostridia</taxon>
        <taxon>Lachnospirales</taxon>
        <taxon>Lachnospiraceae</taxon>
        <taxon>Butyrivibrio</taxon>
    </lineage>
</organism>
<comment type="similarity">
    <text evidence="7">Belongs to the binding-protein-dependent transport system permease family.</text>
</comment>
<keyword evidence="4 7" id="KW-0812">Transmembrane</keyword>
<keyword evidence="5 7" id="KW-1133">Transmembrane helix</keyword>
<keyword evidence="3" id="KW-1003">Cell membrane</keyword>
<evidence type="ECO:0000256" key="5">
    <source>
        <dbReference type="ARBA" id="ARBA00022989"/>
    </source>
</evidence>
<dbReference type="SUPFAM" id="SSF161098">
    <property type="entry name" value="MetI-like"/>
    <property type="match status" value="1"/>
</dbReference>
<feature type="transmembrane region" description="Helical" evidence="7">
    <location>
        <begin position="87"/>
        <end position="111"/>
    </location>
</feature>
<evidence type="ECO:0000256" key="3">
    <source>
        <dbReference type="ARBA" id="ARBA00022475"/>
    </source>
</evidence>
<dbReference type="PROSITE" id="PS50928">
    <property type="entry name" value="ABC_TM1"/>
    <property type="match status" value="1"/>
</dbReference>
<keyword evidence="2 7" id="KW-0813">Transport</keyword>
<evidence type="ECO:0000313" key="9">
    <source>
        <dbReference type="EMBL" id="SHI13672.1"/>
    </source>
</evidence>
<evidence type="ECO:0000256" key="4">
    <source>
        <dbReference type="ARBA" id="ARBA00022692"/>
    </source>
</evidence>
<evidence type="ECO:0000256" key="6">
    <source>
        <dbReference type="ARBA" id="ARBA00023136"/>
    </source>
</evidence>
<evidence type="ECO:0000313" key="10">
    <source>
        <dbReference type="Proteomes" id="UP000184278"/>
    </source>
</evidence>
<dbReference type="GO" id="GO:0055085">
    <property type="term" value="P:transmembrane transport"/>
    <property type="evidence" value="ECO:0007669"/>
    <property type="project" value="InterPro"/>
</dbReference>
<gene>
    <name evidence="9" type="ORF">SAMN02745229_01636</name>
</gene>
<dbReference type="InterPro" id="IPR000515">
    <property type="entry name" value="MetI-like"/>
</dbReference>
<dbReference type="RefSeq" id="WP_073386909.1">
    <property type="nucleotide sequence ID" value="NZ_FQXK01000012.1"/>
</dbReference>
<sequence length="290" mass="32233">MAFNPFKHKKRAKQSHSLVGDVFSIALLVILGSFMALPLVLAISNSLKPLEELFIFPPRFFVRNPTLDNFHDVFVLMSGSWVPFARYTFNTVFITLVGTFGHLIIASLCAYALAKYKFPGQKVIFWIIVTALMFSTQVTAIPNYLIMSKIGWLDSYASLIVPAIAKPLGLFLMKQFMEQLPDSLLEAARIDGASEFKVFWKIAMPQVKPAWLTLIIFCFQDLWNLQGSNYIFSEELKTLPYALSQISAAGIARSGATAAVAVIMMIVPIAIFIASQSNIIETMASSGIKE</sequence>
<feature type="transmembrane region" description="Helical" evidence="7">
    <location>
        <begin position="123"/>
        <end position="144"/>
    </location>
</feature>
<dbReference type="GeneID" id="89511925"/>
<dbReference type="Gene3D" id="1.10.3720.10">
    <property type="entry name" value="MetI-like"/>
    <property type="match status" value="1"/>
</dbReference>
<dbReference type="OrthoDB" id="9771544at2"/>
<evidence type="ECO:0000256" key="2">
    <source>
        <dbReference type="ARBA" id="ARBA00022448"/>
    </source>
</evidence>